<keyword evidence="3" id="KW-1185">Reference proteome</keyword>
<feature type="region of interest" description="Disordered" evidence="1">
    <location>
        <begin position="1"/>
        <end position="25"/>
    </location>
</feature>
<organism evidence="2 3">
    <name type="scientific">Scleromatobacter humisilvae</name>
    <dbReference type="NCBI Taxonomy" id="2897159"/>
    <lineage>
        <taxon>Bacteria</taxon>
        <taxon>Pseudomonadati</taxon>
        <taxon>Pseudomonadota</taxon>
        <taxon>Betaproteobacteria</taxon>
        <taxon>Burkholderiales</taxon>
        <taxon>Sphaerotilaceae</taxon>
        <taxon>Scleromatobacter</taxon>
    </lineage>
</organism>
<proteinExistence type="predicted"/>
<reference evidence="2" key="1">
    <citation type="submission" date="2021-11" db="EMBL/GenBank/DDBJ databases">
        <title>BS-T2-15 a new species belonging to the Comamonadaceae family isolated from the soil of a French oak forest.</title>
        <authorList>
            <person name="Mieszkin S."/>
            <person name="Alain K."/>
        </authorList>
    </citation>
    <scope>NUCLEOTIDE SEQUENCE</scope>
    <source>
        <strain evidence="2">BS-T2-15</strain>
    </source>
</reference>
<dbReference type="RefSeq" id="WP_275683008.1">
    <property type="nucleotide sequence ID" value="NZ_JAJLJH010000003.1"/>
</dbReference>
<dbReference type="EMBL" id="JAJLJH010000003">
    <property type="protein sequence ID" value="MCK9686972.1"/>
    <property type="molecule type" value="Genomic_DNA"/>
</dbReference>
<protein>
    <submittedName>
        <fullName evidence="2">Uncharacterized protein</fullName>
    </submittedName>
</protein>
<evidence type="ECO:0000313" key="3">
    <source>
        <dbReference type="Proteomes" id="UP001139353"/>
    </source>
</evidence>
<sequence>MPDALPCSRATADGWSASPRAGHTRGRLQVPTLKVLASNFSAWTPRPSPA</sequence>
<evidence type="ECO:0000256" key="1">
    <source>
        <dbReference type="SAM" id="MobiDB-lite"/>
    </source>
</evidence>
<name>A0A9X2C047_9BURK</name>
<dbReference type="AlphaFoldDB" id="A0A9X2C047"/>
<dbReference type="Proteomes" id="UP001139353">
    <property type="component" value="Unassembled WGS sequence"/>
</dbReference>
<comment type="caution">
    <text evidence="2">The sequence shown here is derived from an EMBL/GenBank/DDBJ whole genome shotgun (WGS) entry which is preliminary data.</text>
</comment>
<gene>
    <name evidence="2" type="ORF">LPC04_14765</name>
</gene>
<evidence type="ECO:0000313" key="2">
    <source>
        <dbReference type="EMBL" id="MCK9686972.1"/>
    </source>
</evidence>
<accession>A0A9X2C047</accession>